<keyword evidence="7 15" id="KW-0812">Transmembrane</keyword>
<dbReference type="Proteomes" id="UP000006039">
    <property type="component" value="Unassembled WGS sequence"/>
</dbReference>
<dbReference type="PANTHER" id="PTHR33048">
    <property type="entry name" value="PTH11-LIKE INTEGRAL MEMBRANE PROTEIN (AFU_ORTHOLOGUE AFUA_5G11245)"/>
    <property type="match status" value="1"/>
</dbReference>
<feature type="transmembrane region" description="Helical" evidence="15">
    <location>
        <begin position="112"/>
        <end position="133"/>
    </location>
</feature>
<dbReference type="STRING" id="644352.J3NUK1"/>
<dbReference type="EnsemblFungi" id="EJT79874">
    <property type="protein sequence ID" value="EJT79874"/>
    <property type="gene ID" value="GGTG_04957"/>
</dbReference>
<name>J3NUK1_GAET3</name>
<feature type="region of interest" description="Disordered" evidence="14">
    <location>
        <begin position="514"/>
        <end position="553"/>
    </location>
</feature>
<keyword evidence="21" id="KW-1185">Reference proteome</keyword>
<dbReference type="GO" id="GO:0098552">
    <property type="term" value="C:side of membrane"/>
    <property type="evidence" value="ECO:0007669"/>
    <property type="project" value="UniProtKB-KW"/>
</dbReference>
<feature type="domain" description="CFEM" evidence="17">
    <location>
        <begin position="40"/>
        <end position="102"/>
    </location>
</feature>
<reference evidence="19" key="2">
    <citation type="submission" date="2010-07" db="EMBL/GenBank/DDBJ databases">
        <authorList>
            <consortium name="The Broad Institute Genome Sequencing Platform"/>
            <consortium name="Broad Institute Genome Sequencing Center for Infectious Disease"/>
            <person name="Ma L.-J."/>
            <person name="Dead R."/>
            <person name="Young S."/>
            <person name="Zeng Q."/>
            <person name="Koehrsen M."/>
            <person name="Alvarado L."/>
            <person name="Berlin A."/>
            <person name="Chapman S.B."/>
            <person name="Chen Z."/>
            <person name="Freedman E."/>
            <person name="Gellesch M."/>
            <person name="Goldberg J."/>
            <person name="Griggs A."/>
            <person name="Gujja S."/>
            <person name="Heilman E.R."/>
            <person name="Heiman D."/>
            <person name="Hepburn T."/>
            <person name="Howarth C."/>
            <person name="Jen D."/>
            <person name="Larson L."/>
            <person name="Mehta T."/>
            <person name="Neiman D."/>
            <person name="Pearson M."/>
            <person name="Roberts A."/>
            <person name="Saif S."/>
            <person name="Shea T."/>
            <person name="Shenoy N."/>
            <person name="Sisk P."/>
            <person name="Stolte C."/>
            <person name="Sykes S."/>
            <person name="Walk T."/>
            <person name="White J."/>
            <person name="Yandava C."/>
            <person name="Haas B."/>
            <person name="Nusbaum C."/>
            <person name="Birren B."/>
        </authorList>
    </citation>
    <scope>NUCLEOTIDE SEQUENCE</scope>
    <source>
        <strain evidence="19">R3-111a-1</strain>
    </source>
</reference>
<keyword evidence="9 15" id="KW-1133">Transmembrane helix</keyword>
<feature type="compositionally biased region" description="Polar residues" evidence="14">
    <location>
        <begin position="407"/>
        <end position="429"/>
    </location>
</feature>
<keyword evidence="6" id="KW-0336">GPI-anchor</keyword>
<comment type="similarity">
    <text evidence="4">Belongs to the RBT5 family.</text>
</comment>
<evidence type="ECO:0000256" key="8">
    <source>
        <dbReference type="ARBA" id="ARBA00022729"/>
    </source>
</evidence>
<dbReference type="PANTHER" id="PTHR33048:SF143">
    <property type="entry name" value="EXTRACELLULAR MEMBRANE PROTEIN CFEM DOMAIN-CONTAINING PROTEIN-RELATED"/>
    <property type="match status" value="1"/>
</dbReference>
<organism evidence="19">
    <name type="scientific">Gaeumannomyces tritici (strain R3-111a-1)</name>
    <name type="common">Wheat and barley take-all root rot fungus</name>
    <name type="synonym">Gaeumannomyces graminis var. tritici</name>
    <dbReference type="NCBI Taxonomy" id="644352"/>
    <lineage>
        <taxon>Eukaryota</taxon>
        <taxon>Fungi</taxon>
        <taxon>Dikarya</taxon>
        <taxon>Ascomycota</taxon>
        <taxon>Pezizomycotina</taxon>
        <taxon>Sordariomycetes</taxon>
        <taxon>Sordariomycetidae</taxon>
        <taxon>Magnaporthales</taxon>
        <taxon>Magnaporthaceae</taxon>
        <taxon>Gaeumannomyces</taxon>
    </lineage>
</organism>
<feature type="region of interest" description="Disordered" evidence="14">
    <location>
        <begin position="638"/>
        <end position="710"/>
    </location>
</feature>
<dbReference type="InterPro" id="IPR049326">
    <property type="entry name" value="Rhodopsin_dom_fungi"/>
</dbReference>
<gene>
    <name evidence="20" type="primary">20345415</name>
    <name evidence="19" type="ORF">GGTG_04957</name>
</gene>
<keyword evidence="8 16" id="KW-0732">Signal</keyword>
<feature type="transmembrane region" description="Helical" evidence="15">
    <location>
        <begin position="242"/>
        <end position="265"/>
    </location>
</feature>
<feature type="region of interest" description="Disordered" evidence="14">
    <location>
        <begin position="481"/>
        <end position="500"/>
    </location>
</feature>
<feature type="chain" id="PRO_5015094442" evidence="16">
    <location>
        <begin position="26"/>
        <end position="710"/>
    </location>
</feature>
<sequence>MTRFTIILWAALCLSITLLTQHVVAEGIQQRDVVASDRFLDELPACAVSCYATAKENSNCQSWAEGCICLNATQKSFILSCAGDTCPVIEQFQTRNVMDTLCGIAARNPGTLTRLICWVGFLVSGGFVLLRILSKVTLADSRSPPLAYLSPDDGLTIMAYLLSLPCYYIVAFKLIDAGLGRDQWTLTPQQVNDFSYWLYVMEPIYLATIWCIKASFLYLFIRLFATGQSERFCLRGHLKLRHALWGTAIANTLYISSFIITFIFQCTPISFTWTKWQGQAEGTCVNVNAVICTHGALGITFDLWILYMPMSQLSGMHLPGRKKLQVGLMLGIGAIATLASFLRLQGIATYAASLNATRENYNSTAWSLVEISIGIICTCLPATRLLIIRVIPDAWHRVQGKPPRPVSAQTHATFRPTSTLRPTSVAQPTPGQPRHSRSSGFRSKVQKPMSTFTRNCSTSKNFGSDTNDGTASFARQPSIADCPAEKAASPKEGPTSSEPIEPLSVALARISDDKPAGLVDEKEGTLAPSGDGGLLGHHPSAAAVPSESSVTLTRPLTPDYFSVRINARTATRRAAKAAAKQRALPSPSEEPKEPQQEQDQKSVDAVSTPLTPAKLGKATATSMDETAEGVVGLGLTCPRPAHTASGSTVEGTYEPQQAVGPRQRMNPSARLCLSPLPSTSGWDTFGVAESDSPGSSPDPQGVHAHSPLGD</sequence>
<evidence type="ECO:0000313" key="20">
    <source>
        <dbReference type="EnsemblFungi" id="EJT79874"/>
    </source>
</evidence>
<feature type="transmembrane region" description="Helical" evidence="15">
    <location>
        <begin position="195"/>
        <end position="221"/>
    </location>
</feature>
<feature type="compositionally biased region" description="Basic and acidic residues" evidence="14">
    <location>
        <begin position="589"/>
        <end position="602"/>
    </location>
</feature>
<feature type="region of interest" description="Disordered" evidence="14">
    <location>
        <begin position="399"/>
        <end position="474"/>
    </location>
</feature>
<feature type="compositionally biased region" description="Basic and acidic residues" evidence="14">
    <location>
        <begin position="514"/>
        <end position="524"/>
    </location>
</feature>
<evidence type="ECO:0000256" key="4">
    <source>
        <dbReference type="ARBA" id="ARBA00010031"/>
    </source>
</evidence>
<dbReference type="InterPro" id="IPR052337">
    <property type="entry name" value="SAT4-like"/>
</dbReference>
<comment type="similarity">
    <text evidence="13">Belongs to the SAT4 family.</text>
</comment>
<reference evidence="19" key="3">
    <citation type="submission" date="2010-09" db="EMBL/GenBank/DDBJ databases">
        <title>Annotation of Gaeumannomyces graminis var. tritici R3-111a-1.</title>
        <authorList>
            <consortium name="The Broad Institute Genome Sequencing Platform"/>
            <person name="Ma L.-J."/>
            <person name="Dead R."/>
            <person name="Young S.K."/>
            <person name="Zeng Q."/>
            <person name="Gargeya S."/>
            <person name="Fitzgerald M."/>
            <person name="Haas B."/>
            <person name="Abouelleil A."/>
            <person name="Alvarado L."/>
            <person name="Arachchi H.M."/>
            <person name="Berlin A."/>
            <person name="Brown A."/>
            <person name="Chapman S.B."/>
            <person name="Chen Z."/>
            <person name="Dunbar C."/>
            <person name="Freedman E."/>
            <person name="Gearin G."/>
            <person name="Gellesch M."/>
            <person name="Goldberg J."/>
            <person name="Griggs A."/>
            <person name="Gujja S."/>
            <person name="Heiman D."/>
            <person name="Howarth C."/>
            <person name="Larson L."/>
            <person name="Lui A."/>
            <person name="MacDonald P.J.P."/>
            <person name="Mehta T."/>
            <person name="Montmayeur A."/>
            <person name="Murphy C."/>
            <person name="Neiman D."/>
            <person name="Pearson M."/>
            <person name="Priest M."/>
            <person name="Roberts A."/>
            <person name="Saif S."/>
            <person name="Shea T."/>
            <person name="Shenoy N."/>
            <person name="Sisk P."/>
            <person name="Stolte C."/>
            <person name="Sykes S."/>
            <person name="Yandava C."/>
            <person name="Wortman J."/>
            <person name="Nusbaum C."/>
            <person name="Birren B."/>
        </authorList>
    </citation>
    <scope>NUCLEOTIDE SEQUENCE</scope>
    <source>
        <strain evidence="19">R3-111a-1</strain>
    </source>
</reference>
<dbReference type="GeneID" id="20345415"/>
<feature type="transmembrane region" description="Helical" evidence="15">
    <location>
        <begin position="364"/>
        <end position="387"/>
    </location>
</feature>
<evidence type="ECO:0000256" key="3">
    <source>
        <dbReference type="ARBA" id="ARBA00004613"/>
    </source>
</evidence>
<dbReference type="HOGENOM" id="CLU_430866_0_0_1"/>
<feature type="compositionally biased region" description="Low complexity" evidence="14">
    <location>
        <begin position="690"/>
        <end position="699"/>
    </location>
</feature>
<evidence type="ECO:0000256" key="16">
    <source>
        <dbReference type="SAM" id="SignalP"/>
    </source>
</evidence>
<evidence type="ECO:0000313" key="19">
    <source>
        <dbReference type="EMBL" id="EJT79874.1"/>
    </source>
</evidence>
<evidence type="ECO:0000256" key="5">
    <source>
        <dbReference type="ARBA" id="ARBA00022525"/>
    </source>
</evidence>
<evidence type="ECO:0000256" key="14">
    <source>
        <dbReference type="SAM" id="MobiDB-lite"/>
    </source>
</evidence>
<reference evidence="20" key="4">
    <citation type="journal article" date="2015" name="G3 (Bethesda)">
        <title>Genome sequences of three phytopathogenic species of the Magnaporthaceae family of fungi.</title>
        <authorList>
            <person name="Okagaki L.H."/>
            <person name="Nunes C.C."/>
            <person name="Sailsbery J."/>
            <person name="Clay B."/>
            <person name="Brown D."/>
            <person name="John T."/>
            <person name="Oh Y."/>
            <person name="Young N."/>
            <person name="Fitzgerald M."/>
            <person name="Haas B.J."/>
            <person name="Zeng Q."/>
            <person name="Young S."/>
            <person name="Adiconis X."/>
            <person name="Fan L."/>
            <person name="Levin J.Z."/>
            <person name="Mitchell T.K."/>
            <person name="Okubara P.A."/>
            <person name="Farman M.L."/>
            <person name="Kohn L.M."/>
            <person name="Birren B."/>
            <person name="Ma L.-J."/>
            <person name="Dean R.A."/>
        </authorList>
    </citation>
    <scope>NUCLEOTIDE SEQUENCE</scope>
    <source>
        <strain evidence="20">R3-111a-1</strain>
    </source>
</reference>
<evidence type="ECO:0000256" key="7">
    <source>
        <dbReference type="ARBA" id="ARBA00022692"/>
    </source>
</evidence>
<evidence type="ECO:0000256" key="13">
    <source>
        <dbReference type="ARBA" id="ARBA00038359"/>
    </source>
</evidence>
<reference evidence="21" key="1">
    <citation type="submission" date="2010-07" db="EMBL/GenBank/DDBJ databases">
        <title>The genome sequence of Gaeumannomyces graminis var. tritici strain R3-111a-1.</title>
        <authorList>
            <consortium name="The Broad Institute Genome Sequencing Platform"/>
            <person name="Ma L.-J."/>
            <person name="Dead R."/>
            <person name="Young S."/>
            <person name="Zeng Q."/>
            <person name="Koehrsen M."/>
            <person name="Alvarado L."/>
            <person name="Berlin A."/>
            <person name="Chapman S.B."/>
            <person name="Chen Z."/>
            <person name="Freedman E."/>
            <person name="Gellesch M."/>
            <person name="Goldberg J."/>
            <person name="Griggs A."/>
            <person name="Gujja S."/>
            <person name="Heilman E.R."/>
            <person name="Heiman D."/>
            <person name="Hepburn T."/>
            <person name="Howarth C."/>
            <person name="Jen D."/>
            <person name="Larson L."/>
            <person name="Mehta T."/>
            <person name="Neiman D."/>
            <person name="Pearson M."/>
            <person name="Roberts A."/>
            <person name="Saif S."/>
            <person name="Shea T."/>
            <person name="Shenoy N."/>
            <person name="Sisk P."/>
            <person name="Stolte C."/>
            <person name="Sykes S."/>
            <person name="Walk T."/>
            <person name="White J."/>
            <person name="Yandava C."/>
            <person name="Haas B."/>
            <person name="Nusbaum C."/>
            <person name="Birren B."/>
        </authorList>
    </citation>
    <scope>NUCLEOTIDE SEQUENCE [LARGE SCALE GENOMIC DNA]</scope>
    <source>
        <strain evidence="21">R3-111a-1</strain>
    </source>
</reference>
<dbReference type="eggNOG" id="ENOG502SKG6">
    <property type="taxonomic scope" value="Eukaryota"/>
</dbReference>
<dbReference type="Pfam" id="PF20684">
    <property type="entry name" value="Fung_rhodopsin"/>
    <property type="match status" value="1"/>
</dbReference>
<evidence type="ECO:0000256" key="6">
    <source>
        <dbReference type="ARBA" id="ARBA00022622"/>
    </source>
</evidence>
<feature type="domain" description="Rhodopsin" evidence="18">
    <location>
        <begin position="149"/>
        <end position="387"/>
    </location>
</feature>
<keyword evidence="11" id="KW-1015">Disulfide bond</keyword>
<dbReference type="InterPro" id="IPR008427">
    <property type="entry name" value="Extracellular_membr_CFEM_dom"/>
</dbReference>
<evidence type="ECO:0000256" key="15">
    <source>
        <dbReference type="SAM" id="Phobius"/>
    </source>
</evidence>
<reference evidence="20" key="5">
    <citation type="submission" date="2018-04" db="UniProtKB">
        <authorList>
            <consortium name="EnsemblFungi"/>
        </authorList>
    </citation>
    <scope>IDENTIFICATION</scope>
    <source>
        <strain evidence="20">R3-111a-1</strain>
    </source>
</reference>
<dbReference type="OrthoDB" id="5195772at2759"/>
<evidence type="ECO:0000259" key="17">
    <source>
        <dbReference type="Pfam" id="PF05730"/>
    </source>
</evidence>
<feature type="transmembrane region" description="Helical" evidence="15">
    <location>
        <begin position="154"/>
        <end position="175"/>
    </location>
</feature>
<feature type="region of interest" description="Disordered" evidence="14">
    <location>
        <begin position="572"/>
        <end position="622"/>
    </location>
</feature>
<dbReference type="AlphaFoldDB" id="J3NUK1"/>
<evidence type="ECO:0000256" key="1">
    <source>
        <dbReference type="ARBA" id="ARBA00004141"/>
    </source>
</evidence>
<feature type="compositionally biased region" description="Low complexity" evidence="14">
    <location>
        <begin position="539"/>
        <end position="550"/>
    </location>
</feature>
<evidence type="ECO:0000313" key="21">
    <source>
        <dbReference type="Proteomes" id="UP000006039"/>
    </source>
</evidence>
<dbReference type="VEuPathDB" id="FungiDB:GGTG_04957"/>
<feature type="compositionally biased region" description="Low complexity" evidence="14">
    <location>
        <begin position="576"/>
        <end position="587"/>
    </location>
</feature>
<keyword evidence="12" id="KW-0449">Lipoprotein</keyword>
<proteinExistence type="inferred from homology"/>
<evidence type="ECO:0000256" key="10">
    <source>
        <dbReference type="ARBA" id="ARBA00023136"/>
    </source>
</evidence>
<dbReference type="EMBL" id="GL385396">
    <property type="protein sequence ID" value="EJT79874.1"/>
    <property type="molecule type" value="Genomic_DNA"/>
</dbReference>
<accession>J3NUK1</accession>
<dbReference type="Pfam" id="PF05730">
    <property type="entry name" value="CFEM"/>
    <property type="match status" value="1"/>
</dbReference>
<feature type="compositionally biased region" description="Polar residues" evidence="14">
    <location>
        <begin position="448"/>
        <end position="474"/>
    </location>
</feature>
<evidence type="ECO:0000256" key="9">
    <source>
        <dbReference type="ARBA" id="ARBA00022989"/>
    </source>
</evidence>
<evidence type="ECO:0000256" key="12">
    <source>
        <dbReference type="ARBA" id="ARBA00023288"/>
    </source>
</evidence>
<feature type="signal peptide" evidence="16">
    <location>
        <begin position="1"/>
        <end position="25"/>
    </location>
</feature>
<evidence type="ECO:0000256" key="2">
    <source>
        <dbReference type="ARBA" id="ARBA00004589"/>
    </source>
</evidence>
<feature type="transmembrane region" description="Helical" evidence="15">
    <location>
        <begin position="285"/>
        <end position="307"/>
    </location>
</feature>
<keyword evidence="5" id="KW-0964">Secreted</keyword>
<comment type="subcellular location">
    <subcellularLocation>
        <location evidence="2">Membrane</location>
        <topology evidence="2">Lipid-anchor</topology>
        <topology evidence="2">GPI-anchor</topology>
    </subcellularLocation>
    <subcellularLocation>
        <location evidence="1">Membrane</location>
        <topology evidence="1">Multi-pass membrane protein</topology>
    </subcellularLocation>
    <subcellularLocation>
        <location evidence="3">Secreted</location>
    </subcellularLocation>
</comment>
<dbReference type="GO" id="GO:0005576">
    <property type="term" value="C:extracellular region"/>
    <property type="evidence" value="ECO:0007669"/>
    <property type="project" value="UniProtKB-SubCell"/>
</dbReference>
<protein>
    <submittedName>
        <fullName evidence="19 20">Uncharacterized protein</fullName>
    </submittedName>
</protein>
<evidence type="ECO:0000256" key="11">
    <source>
        <dbReference type="ARBA" id="ARBA00023157"/>
    </source>
</evidence>
<keyword evidence="10 15" id="KW-0472">Membrane</keyword>
<keyword evidence="6" id="KW-0325">Glycoprotein</keyword>
<feature type="transmembrane region" description="Helical" evidence="15">
    <location>
        <begin position="328"/>
        <end position="352"/>
    </location>
</feature>
<dbReference type="RefSeq" id="XP_009221019.1">
    <property type="nucleotide sequence ID" value="XM_009222755.1"/>
</dbReference>
<evidence type="ECO:0000259" key="18">
    <source>
        <dbReference type="Pfam" id="PF20684"/>
    </source>
</evidence>